<evidence type="ECO:0000256" key="2">
    <source>
        <dbReference type="ARBA" id="ARBA00022741"/>
    </source>
</evidence>
<dbReference type="PANTHER" id="PTHR12835">
    <property type="entry name" value="BIOTIN PROTEIN LIGASE"/>
    <property type="match status" value="1"/>
</dbReference>
<evidence type="ECO:0000256" key="3">
    <source>
        <dbReference type="ARBA" id="ARBA00022840"/>
    </source>
</evidence>
<evidence type="ECO:0000313" key="8">
    <source>
        <dbReference type="Proteomes" id="UP000000628"/>
    </source>
</evidence>
<keyword evidence="8" id="KW-1185">Reference proteome</keyword>
<evidence type="ECO:0000256" key="4">
    <source>
        <dbReference type="ARBA" id="ARBA00023267"/>
    </source>
</evidence>
<dbReference type="KEGG" id="jde:Jden_0851"/>
<dbReference type="Proteomes" id="UP000000628">
    <property type="component" value="Chromosome"/>
</dbReference>
<name>C7R2E2_JONDD</name>
<dbReference type="RefSeq" id="WP_015771141.1">
    <property type="nucleotide sequence ID" value="NC_013174.1"/>
</dbReference>
<accession>C7R2E2</accession>
<dbReference type="Pfam" id="PF02237">
    <property type="entry name" value="BPL_C"/>
    <property type="match status" value="1"/>
</dbReference>
<dbReference type="Gene3D" id="3.30.930.10">
    <property type="entry name" value="Bira Bifunctional Protein, Domain 2"/>
    <property type="match status" value="1"/>
</dbReference>
<proteinExistence type="predicted"/>
<reference evidence="7 8" key="1">
    <citation type="journal article" date="2009" name="Stand. Genomic Sci.">
        <title>Complete genome sequence of Jonesia denitrificans type strain (Prevot 55134).</title>
        <authorList>
            <person name="Pukall R."/>
            <person name="Gehrich-Schroter G."/>
            <person name="Lapidus A."/>
            <person name="Nolan M."/>
            <person name="Glavina Del Rio T."/>
            <person name="Lucas S."/>
            <person name="Chen F."/>
            <person name="Tice H."/>
            <person name="Pitluck S."/>
            <person name="Cheng J.F."/>
            <person name="Copeland A."/>
            <person name="Saunders E."/>
            <person name="Brettin T."/>
            <person name="Detter J.C."/>
            <person name="Bruce D."/>
            <person name="Goodwin L."/>
            <person name="Pati A."/>
            <person name="Ivanova N."/>
            <person name="Mavromatis K."/>
            <person name="Ovchinnikova G."/>
            <person name="Chen A."/>
            <person name="Palaniappan K."/>
            <person name="Land M."/>
            <person name="Hauser L."/>
            <person name="Chang Y.J."/>
            <person name="Jeffries C.D."/>
            <person name="Chain P."/>
            <person name="Goker M."/>
            <person name="Bristow J."/>
            <person name="Eisen J.A."/>
            <person name="Markowitz V."/>
            <person name="Hugenholtz P."/>
            <person name="Kyrpides N.C."/>
            <person name="Klenk H.P."/>
            <person name="Han C."/>
        </authorList>
    </citation>
    <scope>NUCLEOTIDE SEQUENCE [LARGE SCALE GENOMIC DNA]</scope>
    <source>
        <strain evidence="8">ATCC 14870 / DSM 20603 / BCRC 15368 / CIP 55.134 / JCM 11481 / NBRC 15587 / NCTC 10816 / Prevot 55134</strain>
    </source>
</reference>
<dbReference type="PANTHER" id="PTHR12835:SF5">
    <property type="entry name" value="BIOTIN--PROTEIN LIGASE"/>
    <property type="match status" value="1"/>
</dbReference>
<dbReference type="eggNOG" id="COG0340">
    <property type="taxonomic scope" value="Bacteria"/>
</dbReference>
<dbReference type="NCBIfam" id="TIGR00121">
    <property type="entry name" value="birA_ligase"/>
    <property type="match status" value="1"/>
</dbReference>
<keyword evidence="4" id="KW-0092">Biotin</keyword>
<keyword evidence="1 7" id="KW-0436">Ligase</keyword>
<dbReference type="HOGENOM" id="CLU_051096_5_0_11"/>
<dbReference type="PROSITE" id="PS51733">
    <property type="entry name" value="BPL_LPL_CATALYTIC"/>
    <property type="match status" value="1"/>
</dbReference>
<dbReference type="SUPFAM" id="SSF55681">
    <property type="entry name" value="Class II aaRS and biotin synthetases"/>
    <property type="match status" value="1"/>
</dbReference>
<dbReference type="EMBL" id="CP001706">
    <property type="protein sequence ID" value="ACV08513.1"/>
    <property type="molecule type" value="Genomic_DNA"/>
</dbReference>
<evidence type="ECO:0000313" key="7">
    <source>
        <dbReference type="EMBL" id="ACV08513.1"/>
    </source>
</evidence>
<gene>
    <name evidence="7" type="ordered locus">Jden_0851</name>
</gene>
<dbReference type="Pfam" id="PF03099">
    <property type="entry name" value="BPL_LplA_LipB"/>
    <property type="match status" value="1"/>
</dbReference>
<dbReference type="InterPro" id="IPR008988">
    <property type="entry name" value="Transcriptional_repressor_C"/>
</dbReference>
<dbReference type="GO" id="GO:0005524">
    <property type="term" value="F:ATP binding"/>
    <property type="evidence" value="ECO:0007669"/>
    <property type="project" value="UniProtKB-KW"/>
</dbReference>
<dbReference type="Gene3D" id="2.30.30.100">
    <property type="match status" value="1"/>
</dbReference>
<dbReference type="InterPro" id="IPR045864">
    <property type="entry name" value="aa-tRNA-synth_II/BPL/LPL"/>
</dbReference>
<dbReference type="GO" id="GO:0005737">
    <property type="term" value="C:cytoplasm"/>
    <property type="evidence" value="ECO:0007669"/>
    <property type="project" value="TreeGrafter"/>
</dbReference>
<dbReference type="InterPro" id="IPR004408">
    <property type="entry name" value="Biotin_CoA_COase_ligase"/>
</dbReference>
<dbReference type="STRING" id="471856.Jden_0851"/>
<dbReference type="CDD" id="cd16442">
    <property type="entry name" value="BPL"/>
    <property type="match status" value="1"/>
</dbReference>
<sequence>MPTYDEQLLTDLLLAPNGPLDALIIDDEVTSTNDVLKDVLASTSSQSRTILLAATHQTQGKGRSGRTWSTPPGGALTASIYYETTLPAERMTWIPLLAGLGIVTAIRGTCGIPAALKWPNDIVVNHRDAASLAGWDTLRKVGGILVERVGERGIIIGVGINVHQMQHELPVASATSLTALGARNVDLTSLLAAIVRSCTEVLARAAESGGDVDSAGLREDIEQAMVTLGSHITAQQPDGTSIDGVAQGLDSAGGLLVRHSSGEVTSIIAGDVHHLRLK</sequence>
<dbReference type="InterPro" id="IPR004143">
    <property type="entry name" value="BPL_LPL_catalytic"/>
</dbReference>
<dbReference type="AlphaFoldDB" id="C7R2E2"/>
<dbReference type="OrthoDB" id="9807064at2"/>
<feature type="domain" description="BPL/LPL catalytic" evidence="6">
    <location>
        <begin position="6"/>
        <end position="206"/>
    </location>
</feature>
<evidence type="ECO:0000256" key="1">
    <source>
        <dbReference type="ARBA" id="ARBA00022598"/>
    </source>
</evidence>
<evidence type="ECO:0000259" key="6">
    <source>
        <dbReference type="PROSITE" id="PS51733"/>
    </source>
</evidence>
<dbReference type="InterPro" id="IPR003142">
    <property type="entry name" value="BPL_C"/>
</dbReference>
<evidence type="ECO:0000256" key="5">
    <source>
        <dbReference type="ARBA" id="ARBA00024227"/>
    </source>
</evidence>
<protein>
    <recommendedName>
        <fullName evidence="5">biotin--[biotin carboxyl-carrier protein] ligase</fullName>
        <ecNumber evidence="5">6.3.4.15</ecNumber>
    </recommendedName>
</protein>
<dbReference type="SUPFAM" id="SSF50037">
    <property type="entry name" value="C-terminal domain of transcriptional repressors"/>
    <property type="match status" value="1"/>
</dbReference>
<keyword evidence="2" id="KW-0547">Nucleotide-binding</keyword>
<keyword evidence="3" id="KW-0067">ATP-binding</keyword>
<dbReference type="GO" id="GO:0004077">
    <property type="term" value="F:biotin--[biotin carboxyl-carrier protein] ligase activity"/>
    <property type="evidence" value="ECO:0007669"/>
    <property type="project" value="UniProtKB-EC"/>
</dbReference>
<organism evidence="7 8">
    <name type="scientific">Jonesia denitrificans (strain ATCC 14870 / DSM 20603 / BCRC 15368 / CIP 55.134 / JCM 11481 / NBRC 15587 / NCTC 10816 / Prevot 55134)</name>
    <name type="common">Listeria denitrificans</name>
    <dbReference type="NCBI Taxonomy" id="471856"/>
    <lineage>
        <taxon>Bacteria</taxon>
        <taxon>Bacillati</taxon>
        <taxon>Actinomycetota</taxon>
        <taxon>Actinomycetes</taxon>
        <taxon>Micrococcales</taxon>
        <taxon>Jonesiaceae</taxon>
        <taxon>Jonesia</taxon>
    </lineage>
</organism>
<dbReference type="EC" id="6.3.4.15" evidence="5"/>